<proteinExistence type="predicted"/>
<dbReference type="Proteomes" id="UP001415169">
    <property type="component" value="Unassembled WGS sequence"/>
</dbReference>
<keyword evidence="2" id="KW-1185">Reference proteome</keyword>
<sequence length="77" mass="8304">MRLSEFNRAVEGEFGAAYGGQLVRELVILELGSRTAEQAITAGVPPRDAWLALCEAMDVPVARRHGVGLADPKKRQG</sequence>
<accession>A0ABP7ZMC7</accession>
<evidence type="ECO:0000313" key="1">
    <source>
        <dbReference type="EMBL" id="GAA4164322.1"/>
    </source>
</evidence>
<evidence type="ECO:0000313" key="2">
    <source>
        <dbReference type="Proteomes" id="UP001415169"/>
    </source>
</evidence>
<gene>
    <name evidence="1" type="ORF">GCM10022286_25880</name>
</gene>
<comment type="caution">
    <text evidence="1">The sequence shown here is derived from an EMBL/GenBank/DDBJ whole genome shotgun (WGS) entry which is preliminary data.</text>
</comment>
<dbReference type="InterPro" id="IPR021408">
    <property type="entry name" value="DUF3046"/>
</dbReference>
<dbReference type="Pfam" id="PF11248">
    <property type="entry name" value="DUF3046"/>
    <property type="match status" value="1"/>
</dbReference>
<protein>
    <submittedName>
        <fullName evidence="1">DUF3046 domain-containing protein</fullName>
    </submittedName>
</protein>
<organism evidence="1 2">
    <name type="scientific">Gryllotalpicola daejeonensis</name>
    <dbReference type="NCBI Taxonomy" id="993087"/>
    <lineage>
        <taxon>Bacteria</taxon>
        <taxon>Bacillati</taxon>
        <taxon>Actinomycetota</taxon>
        <taxon>Actinomycetes</taxon>
        <taxon>Micrococcales</taxon>
        <taxon>Microbacteriaceae</taxon>
        <taxon>Gryllotalpicola</taxon>
    </lineage>
</organism>
<reference evidence="1" key="2">
    <citation type="submission" date="2023-12" db="EMBL/GenBank/DDBJ databases">
        <authorList>
            <person name="Sun Q."/>
            <person name="Inoue M."/>
        </authorList>
    </citation>
    <scope>NUCLEOTIDE SEQUENCE</scope>
    <source>
        <strain evidence="1">JCM 17590</strain>
    </source>
</reference>
<dbReference type="RefSeq" id="WP_344792293.1">
    <property type="nucleotide sequence ID" value="NZ_BAABBV010000002.1"/>
</dbReference>
<reference evidence="1" key="1">
    <citation type="journal article" date="2014" name="Int. J. Syst. Evol. Microbiol.">
        <title>Complete genome of a new Firmicutes species belonging to the dominant human colonic microbiota ('Ruminococcus bicirculans') reveals two chromosomes and a selective capacity to utilize plant glucans.</title>
        <authorList>
            <consortium name="NISC Comparative Sequencing Program"/>
            <person name="Wegmann U."/>
            <person name="Louis P."/>
            <person name="Goesmann A."/>
            <person name="Henrissat B."/>
            <person name="Duncan S.H."/>
            <person name="Flint H.J."/>
        </authorList>
    </citation>
    <scope>NUCLEOTIDE SEQUENCE</scope>
    <source>
        <strain evidence="1">JCM 17590</strain>
    </source>
</reference>
<dbReference type="EMBL" id="BAABBV010000002">
    <property type="protein sequence ID" value="GAA4164322.1"/>
    <property type="molecule type" value="Genomic_DNA"/>
</dbReference>
<name>A0ABP7ZMC7_9MICO</name>